<gene>
    <name evidence="4" type="ORF">J2Z66_008342</name>
</gene>
<feature type="domain" description="Polymerase nucleotidyl transferase" evidence="2">
    <location>
        <begin position="20"/>
        <end position="66"/>
    </location>
</feature>
<sequence>MANRAQVWSYCDEDITQFVEKLLEQLKTILGNQLIGIYLHGSLAMGCYYRPKSDIDLIVVVNGKLAADLAKIVGVSIANEAVNRPTTGNVELSVITAEVVRQVPNPTPFEVHYSSGWHEKILKDEIDYSKERTDVDLPSHLTYVTQRGICLYGKPISDIFGKVNWQYLIDSVMDDFNWILQDEHILETPFYSVLNICRVFQLHREDDQKVHSKDEGGEWGIKHLPQEYHQLIQRALDVYRSSDAVNEEQRRTGGKEWDKTSLLSFRNYARMKFKDILQGN</sequence>
<dbReference type="Proteomes" id="UP001519287">
    <property type="component" value="Unassembled WGS sequence"/>
</dbReference>
<dbReference type="EC" id="2.7.7.47" evidence="4"/>
<keyword evidence="5" id="KW-1185">Reference proteome</keyword>
<comment type="caution">
    <text evidence="4">The sequence shown here is derived from an EMBL/GenBank/DDBJ whole genome shotgun (WGS) entry which is preliminary data.</text>
</comment>
<keyword evidence="1 4" id="KW-0808">Transferase</keyword>
<evidence type="ECO:0000313" key="5">
    <source>
        <dbReference type="Proteomes" id="UP001519287"/>
    </source>
</evidence>
<feature type="domain" description="Adenylyltransferase AadA C-terminal" evidence="3">
    <location>
        <begin position="159"/>
        <end position="250"/>
    </location>
</feature>
<dbReference type="InterPro" id="IPR043519">
    <property type="entry name" value="NT_sf"/>
</dbReference>
<proteinExistence type="predicted"/>
<dbReference type="GO" id="GO:0009012">
    <property type="term" value="F:aminoglycoside 3''-adenylyltransferase activity"/>
    <property type="evidence" value="ECO:0007669"/>
    <property type="project" value="UniProtKB-EC"/>
</dbReference>
<dbReference type="SUPFAM" id="SSF81301">
    <property type="entry name" value="Nucleotidyltransferase"/>
    <property type="match status" value="1"/>
</dbReference>
<dbReference type="Gene3D" id="3.30.460.10">
    <property type="entry name" value="Beta Polymerase, domain 2"/>
    <property type="match status" value="1"/>
</dbReference>
<evidence type="ECO:0000259" key="3">
    <source>
        <dbReference type="Pfam" id="PF13427"/>
    </source>
</evidence>
<organism evidence="4 5">
    <name type="scientific">Paenibacillus eucommiae</name>
    <dbReference type="NCBI Taxonomy" id="1355755"/>
    <lineage>
        <taxon>Bacteria</taxon>
        <taxon>Bacillati</taxon>
        <taxon>Bacillota</taxon>
        <taxon>Bacilli</taxon>
        <taxon>Bacillales</taxon>
        <taxon>Paenibacillaceae</taxon>
        <taxon>Paenibacillus</taxon>
    </lineage>
</organism>
<accession>A0ABS4JA26</accession>
<dbReference type="InterPro" id="IPR002934">
    <property type="entry name" value="Polymerase_NTP_transf_dom"/>
</dbReference>
<protein>
    <submittedName>
        <fullName evidence="4">Streptomycin 3'-adenylyltransferase</fullName>
        <ecNumber evidence="4">2.7.7.47</ecNumber>
    </submittedName>
</protein>
<dbReference type="Pfam" id="PF01909">
    <property type="entry name" value="NTP_transf_2"/>
    <property type="match status" value="1"/>
</dbReference>
<keyword evidence="4" id="KW-0548">Nucleotidyltransferase</keyword>
<dbReference type="InterPro" id="IPR025184">
    <property type="entry name" value="AadA_C"/>
</dbReference>
<dbReference type="EMBL" id="JAGGLB010000055">
    <property type="protein sequence ID" value="MBP1996694.1"/>
    <property type="molecule type" value="Genomic_DNA"/>
</dbReference>
<name>A0ABS4JA26_9BACL</name>
<evidence type="ECO:0000259" key="2">
    <source>
        <dbReference type="Pfam" id="PF01909"/>
    </source>
</evidence>
<dbReference type="Pfam" id="PF13427">
    <property type="entry name" value="AadA_C"/>
    <property type="match status" value="1"/>
</dbReference>
<evidence type="ECO:0000313" key="4">
    <source>
        <dbReference type="EMBL" id="MBP1996694.1"/>
    </source>
</evidence>
<dbReference type="RefSeq" id="WP_209979382.1">
    <property type="nucleotide sequence ID" value="NZ_JAGGLB010000055.1"/>
</dbReference>
<evidence type="ECO:0000256" key="1">
    <source>
        <dbReference type="ARBA" id="ARBA00022679"/>
    </source>
</evidence>
<dbReference type="CDD" id="cd05403">
    <property type="entry name" value="NT_KNTase_like"/>
    <property type="match status" value="1"/>
</dbReference>
<reference evidence="4 5" key="1">
    <citation type="submission" date="2021-03" db="EMBL/GenBank/DDBJ databases">
        <title>Genomic Encyclopedia of Type Strains, Phase IV (KMG-IV): sequencing the most valuable type-strain genomes for metagenomic binning, comparative biology and taxonomic classification.</title>
        <authorList>
            <person name="Goeker M."/>
        </authorList>
    </citation>
    <scope>NUCLEOTIDE SEQUENCE [LARGE SCALE GENOMIC DNA]</scope>
    <source>
        <strain evidence="4 5">DSM 26048</strain>
    </source>
</reference>